<organism evidence="1 2">
    <name type="scientific">Schistosoma mattheei</name>
    <dbReference type="NCBI Taxonomy" id="31246"/>
    <lineage>
        <taxon>Eukaryota</taxon>
        <taxon>Metazoa</taxon>
        <taxon>Spiralia</taxon>
        <taxon>Lophotrochozoa</taxon>
        <taxon>Platyhelminthes</taxon>
        <taxon>Trematoda</taxon>
        <taxon>Digenea</taxon>
        <taxon>Strigeidida</taxon>
        <taxon>Schistosomatoidea</taxon>
        <taxon>Schistosomatidae</taxon>
        <taxon>Schistosoma</taxon>
    </lineage>
</organism>
<protein>
    <submittedName>
        <fullName evidence="1">Uncharacterized protein</fullName>
    </submittedName>
</protein>
<sequence length="113" mass="12579">MDLNSVMASFLSKHFGSFLDNDTNLCNTNGINGDDSTGRFQMNKSHVPSSYRSNLSKSPFKSSLSRLPPVCENLFVIFLTDLNPSTIDVLTFIKKRGNLRNTDDDDDDDVLAI</sequence>
<accession>A0A183PXI8</accession>
<evidence type="ECO:0000313" key="1">
    <source>
        <dbReference type="EMBL" id="VDP78782.1"/>
    </source>
</evidence>
<evidence type="ECO:0000313" key="2">
    <source>
        <dbReference type="Proteomes" id="UP000269396"/>
    </source>
</evidence>
<dbReference type="AlphaFoldDB" id="A0A183PXI8"/>
<reference evidence="1 2" key="1">
    <citation type="submission" date="2018-11" db="EMBL/GenBank/DDBJ databases">
        <authorList>
            <consortium name="Pathogen Informatics"/>
        </authorList>
    </citation>
    <scope>NUCLEOTIDE SEQUENCE [LARGE SCALE GENOMIC DNA]</scope>
    <source>
        <strain>Denwood</strain>
        <strain evidence="2">Zambia</strain>
    </source>
</reference>
<dbReference type="EMBL" id="UZAL01041610">
    <property type="protein sequence ID" value="VDP78782.1"/>
    <property type="molecule type" value="Genomic_DNA"/>
</dbReference>
<keyword evidence="2" id="KW-1185">Reference proteome</keyword>
<gene>
    <name evidence="1" type="ORF">SMTD_LOCUS19074</name>
</gene>
<name>A0A183PXI8_9TREM</name>
<proteinExistence type="predicted"/>
<dbReference type="Proteomes" id="UP000269396">
    <property type="component" value="Unassembled WGS sequence"/>
</dbReference>
<dbReference type="STRING" id="31246.A0A183PXI8"/>